<feature type="compositionally biased region" description="Basic and acidic residues" evidence="2">
    <location>
        <begin position="120"/>
        <end position="129"/>
    </location>
</feature>
<comment type="similarity">
    <text evidence="1">Belongs to the FAM72 family.</text>
</comment>
<evidence type="ECO:0000313" key="3">
    <source>
        <dbReference type="EMBL" id="KJE93801.1"/>
    </source>
</evidence>
<dbReference type="OrthoDB" id="2526683at2759"/>
<reference evidence="4" key="1">
    <citation type="submission" date="2011-02" db="EMBL/GenBank/DDBJ databases">
        <title>The Genome Sequence of Capsaspora owczarzaki ATCC 30864.</title>
        <authorList>
            <person name="Russ C."/>
            <person name="Cuomo C."/>
            <person name="Burger G."/>
            <person name="Gray M.W."/>
            <person name="Holland P.W.H."/>
            <person name="King N."/>
            <person name="Lang F.B.F."/>
            <person name="Roger A.J."/>
            <person name="Ruiz-Trillo I."/>
            <person name="Young S.K."/>
            <person name="Zeng Q."/>
            <person name="Gargeya S."/>
            <person name="Alvarado L."/>
            <person name="Berlin A."/>
            <person name="Chapman S.B."/>
            <person name="Chen Z."/>
            <person name="Freedman E."/>
            <person name="Gellesch M."/>
            <person name="Goldberg J."/>
            <person name="Griggs A."/>
            <person name="Gujja S."/>
            <person name="Heilman E."/>
            <person name="Heiman D."/>
            <person name="Howarth C."/>
            <person name="Mehta T."/>
            <person name="Neiman D."/>
            <person name="Pearson M."/>
            <person name="Roberts A."/>
            <person name="Saif S."/>
            <person name="Shea T."/>
            <person name="Shenoy N."/>
            <person name="Sisk P."/>
            <person name="Stolte C."/>
            <person name="Sykes S."/>
            <person name="White J."/>
            <person name="Yandava C."/>
            <person name="Haas B."/>
            <person name="Nusbaum C."/>
            <person name="Birren B."/>
        </authorList>
    </citation>
    <scope>NUCLEOTIDE SEQUENCE</scope>
    <source>
        <strain evidence="4">ATCC 30864</strain>
    </source>
</reference>
<feature type="compositionally biased region" description="Polar residues" evidence="2">
    <location>
        <begin position="130"/>
        <end position="146"/>
    </location>
</feature>
<sequence length="360" mass="39206">MPTRYRPARTRLARLPQPSTPCSNGGVADETSLQPHMRRHLEHQEHWWSGVSAWQQQQQQQHTIGRDVLSSSVTNQQARQEPSPRARATPAPASVAENEDSARQGRSSDVTGHAHAAAAAEERGDDSRNQSHNLSTPTAVTLSSSVLARRRNARASLFDLDRQPSSPDAMALSQPTPRRWLQLERATRTRRTSTNNATNVSSAETTSSSPTIFSSELVVQLDCLYCSANITNRGMGGKLRAEPCNQELYSTDAEPSSVALIGNARHAPTCRCLVRDAACLTCGNAVGYHVETPCTRCLGDCTNGHMWIFHSQCTIATIRQAPGQPAAMVWGRLPSPMQDPLLQLAAQPDAPATYSAKPCR</sequence>
<dbReference type="Proteomes" id="UP000008743">
    <property type="component" value="Unassembled WGS sequence"/>
</dbReference>
<protein>
    <submittedName>
        <fullName evidence="3">FAM72A protein</fullName>
    </submittedName>
</protein>
<dbReference type="Pfam" id="PF14976">
    <property type="entry name" value="YPEH2ZP"/>
    <property type="match status" value="1"/>
</dbReference>
<dbReference type="EMBL" id="KE346366">
    <property type="protein sequence ID" value="KJE93801.1"/>
    <property type="molecule type" value="Genomic_DNA"/>
</dbReference>
<keyword evidence="4" id="KW-1185">Reference proteome</keyword>
<dbReference type="AlphaFoldDB" id="A0A0D2UFB1"/>
<dbReference type="InterPro" id="IPR026768">
    <property type="entry name" value="YPEH2ZP"/>
</dbReference>
<dbReference type="PhylomeDB" id="A0A0D2UFB1"/>
<dbReference type="PANTHER" id="PTHR31841:SF1">
    <property type="entry name" value="PROTEIN FAM72A-RELATED"/>
    <property type="match status" value="1"/>
</dbReference>
<organism evidence="3 4">
    <name type="scientific">Capsaspora owczarzaki (strain ATCC 30864)</name>
    <dbReference type="NCBI Taxonomy" id="595528"/>
    <lineage>
        <taxon>Eukaryota</taxon>
        <taxon>Filasterea</taxon>
        <taxon>Capsaspora</taxon>
    </lineage>
</organism>
<accession>A0A0D2UFB1</accession>
<proteinExistence type="inferred from homology"/>
<dbReference type="PANTHER" id="PTHR31841">
    <property type="entry name" value="PROTEIN FAM72A-RELATED"/>
    <property type="match status" value="1"/>
</dbReference>
<dbReference type="InParanoid" id="A0A0D2UFB1"/>
<evidence type="ECO:0000256" key="1">
    <source>
        <dbReference type="ARBA" id="ARBA00006888"/>
    </source>
</evidence>
<evidence type="ECO:0000313" key="4">
    <source>
        <dbReference type="Proteomes" id="UP000008743"/>
    </source>
</evidence>
<name>A0A0D2UFB1_CAPO3</name>
<dbReference type="STRING" id="595528.A0A0D2UFB1"/>
<feature type="compositionally biased region" description="Polar residues" evidence="2">
    <location>
        <begin position="71"/>
        <end position="80"/>
    </location>
</feature>
<feature type="compositionally biased region" description="Low complexity" evidence="2">
    <location>
        <begin position="83"/>
        <end position="94"/>
    </location>
</feature>
<feature type="region of interest" description="Disordered" evidence="2">
    <location>
        <begin position="71"/>
        <end position="207"/>
    </location>
</feature>
<feature type="compositionally biased region" description="Low complexity" evidence="2">
    <location>
        <begin position="192"/>
        <end position="207"/>
    </location>
</feature>
<evidence type="ECO:0000256" key="2">
    <source>
        <dbReference type="SAM" id="MobiDB-lite"/>
    </source>
</evidence>
<dbReference type="eggNOG" id="ENOG502S1HA">
    <property type="taxonomic scope" value="Eukaryota"/>
</dbReference>
<feature type="compositionally biased region" description="Basic residues" evidence="2">
    <location>
        <begin position="1"/>
        <end position="12"/>
    </location>
</feature>
<dbReference type="GO" id="GO:0005829">
    <property type="term" value="C:cytosol"/>
    <property type="evidence" value="ECO:0007669"/>
    <property type="project" value="UniProtKB-ARBA"/>
</dbReference>
<gene>
    <name evidence="3" type="ORF">CAOG_004544</name>
</gene>
<dbReference type="RefSeq" id="XP_004347291.1">
    <property type="nucleotide sequence ID" value="XM_004347241.2"/>
</dbReference>
<feature type="region of interest" description="Disordered" evidence="2">
    <location>
        <begin position="1"/>
        <end position="30"/>
    </location>
</feature>